<accession>A0ABS6XGT2</accession>
<gene>
    <name evidence="2" type="ORF">KY084_00440</name>
</gene>
<feature type="transmembrane region" description="Helical" evidence="1">
    <location>
        <begin position="6"/>
        <end position="25"/>
    </location>
</feature>
<dbReference type="Pfam" id="PF07330">
    <property type="entry name" value="DUF1467"/>
    <property type="match status" value="1"/>
</dbReference>
<evidence type="ECO:0000313" key="2">
    <source>
        <dbReference type="EMBL" id="MBW4329346.1"/>
    </source>
</evidence>
<dbReference type="InterPro" id="IPR009935">
    <property type="entry name" value="DUF1467"/>
</dbReference>
<protein>
    <submittedName>
        <fullName evidence="2">DUF1467 family protein</fullName>
    </submittedName>
</protein>
<comment type="caution">
    <text evidence="2">The sequence shown here is derived from an EMBL/GenBank/DDBJ whole genome shotgun (WGS) entry which is preliminary data.</text>
</comment>
<proteinExistence type="predicted"/>
<keyword evidence="1" id="KW-0812">Transmembrane</keyword>
<sequence length="88" mass="10088">MGLPSAIAVYFLIWVLSAFLVLPFINARNQREEGDAQIPGQADSAPTHFPVRQTALWTTIVATALFTVFWLNWDYGWVTVDMLDWTQW</sequence>
<evidence type="ECO:0000256" key="1">
    <source>
        <dbReference type="SAM" id="Phobius"/>
    </source>
</evidence>
<keyword evidence="3" id="KW-1185">Reference proteome</keyword>
<keyword evidence="1" id="KW-0472">Membrane</keyword>
<dbReference type="Proteomes" id="UP001197214">
    <property type="component" value="Unassembled WGS sequence"/>
</dbReference>
<dbReference type="EMBL" id="JAHWZX010000001">
    <property type="protein sequence ID" value="MBW4329346.1"/>
    <property type="molecule type" value="Genomic_DNA"/>
</dbReference>
<keyword evidence="1" id="KW-1133">Transmembrane helix</keyword>
<organism evidence="2 3">
    <name type="scientific">Stakelama flava</name>
    <dbReference type="NCBI Taxonomy" id="2860338"/>
    <lineage>
        <taxon>Bacteria</taxon>
        <taxon>Pseudomonadati</taxon>
        <taxon>Pseudomonadota</taxon>
        <taxon>Alphaproteobacteria</taxon>
        <taxon>Sphingomonadales</taxon>
        <taxon>Sphingomonadaceae</taxon>
        <taxon>Stakelama</taxon>
    </lineage>
</organism>
<feature type="transmembrane region" description="Helical" evidence="1">
    <location>
        <begin position="54"/>
        <end position="73"/>
    </location>
</feature>
<dbReference type="RefSeq" id="WP_219236469.1">
    <property type="nucleotide sequence ID" value="NZ_JAHWZX010000001.1"/>
</dbReference>
<evidence type="ECO:0000313" key="3">
    <source>
        <dbReference type="Proteomes" id="UP001197214"/>
    </source>
</evidence>
<name>A0ABS6XGT2_9SPHN</name>
<reference evidence="2 3" key="1">
    <citation type="submission" date="2021-07" db="EMBL/GenBank/DDBJ databases">
        <title>Stakelama flava sp. nov., a novel endophytic bacterium isolated from branch of Kandelia candel.</title>
        <authorList>
            <person name="Tuo L."/>
        </authorList>
    </citation>
    <scope>NUCLEOTIDE SEQUENCE [LARGE SCALE GENOMIC DNA]</scope>
    <source>
        <strain evidence="2 3">CBK3Z-3</strain>
    </source>
</reference>